<dbReference type="PANTHER" id="PTHR47272">
    <property type="entry name" value="DDE_TNP_1_7 DOMAIN-CONTAINING PROTEIN"/>
    <property type="match status" value="1"/>
</dbReference>
<dbReference type="Pfam" id="PF13843">
    <property type="entry name" value="DDE_Tnp_1_7"/>
    <property type="match status" value="1"/>
</dbReference>
<dbReference type="Proteomes" id="UP000887013">
    <property type="component" value="Unassembled WGS sequence"/>
</dbReference>
<dbReference type="PANTHER" id="PTHR47272:SF2">
    <property type="entry name" value="PIGGYBAC TRANSPOSABLE ELEMENT-DERIVED PROTEIN 3-LIKE"/>
    <property type="match status" value="1"/>
</dbReference>
<dbReference type="AlphaFoldDB" id="A0A8X6QRR6"/>
<sequence>MEFSATSWKDNKQVLLIYTYVCAEPADTIIRYDKKLRLNVQVSCLWIIKEYNSYLGDVDLIDSFLCRYRIRIKSKKWTTRLFYHLLDMTMINAWELYKNVSIMKGKTQQDIMKLADFRTKLADTLYQFQSRSKNKRGRPDNNSRREENPEPSKRLRPGVQVLP</sequence>
<feature type="region of interest" description="Disordered" evidence="1">
    <location>
        <begin position="130"/>
        <end position="163"/>
    </location>
</feature>
<evidence type="ECO:0000313" key="3">
    <source>
        <dbReference type="EMBL" id="GFU33137.1"/>
    </source>
</evidence>
<evidence type="ECO:0000259" key="2">
    <source>
        <dbReference type="Pfam" id="PF13843"/>
    </source>
</evidence>
<evidence type="ECO:0000256" key="1">
    <source>
        <dbReference type="SAM" id="MobiDB-lite"/>
    </source>
</evidence>
<evidence type="ECO:0000313" key="4">
    <source>
        <dbReference type="Proteomes" id="UP000887013"/>
    </source>
</evidence>
<dbReference type="OrthoDB" id="6436761at2759"/>
<keyword evidence="4" id="KW-1185">Reference proteome</keyword>
<dbReference type="EMBL" id="BMAW01034015">
    <property type="protein sequence ID" value="GFU33137.1"/>
    <property type="molecule type" value="Genomic_DNA"/>
</dbReference>
<feature type="compositionally biased region" description="Basic and acidic residues" evidence="1">
    <location>
        <begin position="137"/>
        <end position="153"/>
    </location>
</feature>
<dbReference type="InterPro" id="IPR029526">
    <property type="entry name" value="PGBD"/>
</dbReference>
<name>A0A8X6QRR6_NEPPI</name>
<comment type="caution">
    <text evidence="3">The sequence shown here is derived from an EMBL/GenBank/DDBJ whole genome shotgun (WGS) entry which is preliminary data.</text>
</comment>
<gene>
    <name evidence="3" type="primary">PGBD4</name>
    <name evidence="3" type="ORF">NPIL_512461</name>
</gene>
<reference evidence="3" key="1">
    <citation type="submission" date="2020-08" db="EMBL/GenBank/DDBJ databases">
        <title>Multicomponent nature underlies the extraordinary mechanical properties of spider dragline silk.</title>
        <authorList>
            <person name="Kono N."/>
            <person name="Nakamura H."/>
            <person name="Mori M."/>
            <person name="Yoshida Y."/>
            <person name="Ohtoshi R."/>
            <person name="Malay A.D."/>
            <person name="Moran D.A.P."/>
            <person name="Tomita M."/>
            <person name="Numata K."/>
            <person name="Arakawa K."/>
        </authorList>
    </citation>
    <scope>NUCLEOTIDE SEQUENCE</scope>
</reference>
<protein>
    <submittedName>
        <fullName evidence="3">PiggyBac transposable element-derived protein 4</fullName>
    </submittedName>
</protein>
<proteinExistence type="predicted"/>
<accession>A0A8X6QRR6</accession>
<organism evidence="3 4">
    <name type="scientific">Nephila pilipes</name>
    <name type="common">Giant wood spider</name>
    <name type="synonym">Nephila maculata</name>
    <dbReference type="NCBI Taxonomy" id="299642"/>
    <lineage>
        <taxon>Eukaryota</taxon>
        <taxon>Metazoa</taxon>
        <taxon>Ecdysozoa</taxon>
        <taxon>Arthropoda</taxon>
        <taxon>Chelicerata</taxon>
        <taxon>Arachnida</taxon>
        <taxon>Araneae</taxon>
        <taxon>Araneomorphae</taxon>
        <taxon>Entelegynae</taxon>
        <taxon>Araneoidea</taxon>
        <taxon>Nephilidae</taxon>
        <taxon>Nephila</taxon>
    </lineage>
</organism>
<feature type="domain" description="PiggyBac transposable element-derived protein" evidence="2">
    <location>
        <begin position="4"/>
        <end position="94"/>
    </location>
</feature>